<comment type="caution">
    <text evidence="1">The sequence shown here is derived from an EMBL/GenBank/DDBJ whole genome shotgun (WGS) entry which is preliminary data.</text>
</comment>
<organism evidence="1 2">
    <name type="scientific">Candidatus Brocadia sinica JPN1</name>
    <dbReference type="NCBI Taxonomy" id="1197129"/>
    <lineage>
        <taxon>Bacteria</taxon>
        <taxon>Pseudomonadati</taxon>
        <taxon>Planctomycetota</taxon>
        <taxon>Candidatus Brocadiia</taxon>
        <taxon>Candidatus Brocadiales</taxon>
        <taxon>Candidatus Brocadiaceae</taxon>
        <taxon>Candidatus Brocadia</taxon>
    </lineage>
</organism>
<sequence>MTFPHSSIRRYFSEDVLERIKSGFKFLIDKIIKSGFEYDLQIRNNYFNLYYKGNSLAKVTPKVKEMYEVRINKKFFLGTTAAKDRRFTENQYKRGDYICLKIPNNHLHPLFQNKYLKEFCSCIKKVGFQEETIFEQMIMTDNANRSDFVIIDRQIIDKTDNTRLDLLSLVQINGNDYQFYPIEVKLGNNNDLKEDVIEQLRGYVKRIKDNFGDYKTCYELNIKQKQELGLMNNSLKINIVDGVFGLIVVGAYSKIADKQIRELKQKAPELKVIQLNNSVNLKKAI</sequence>
<dbReference type="RefSeq" id="WP_052564392.1">
    <property type="nucleotide sequence ID" value="NZ_BAFN01000001.1"/>
</dbReference>
<reference evidence="2" key="1">
    <citation type="journal article" date="2015" name="Genome Announc.">
        <title>Draft Genome Sequence of an Anaerobic Ammonium-Oxidizing Bacterium, "Candidatus Brocadia sinica".</title>
        <authorList>
            <person name="Oshiki M."/>
            <person name="Shinyako-Hata K."/>
            <person name="Satoh H."/>
            <person name="Okabe S."/>
        </authorList>
    </citation>
    <scope>NUCLEOTIDE SEQUENCE [LARGE SCALE GENOMIC DNA]</scope>
    <source>
        <strain evidence="2">JPN1</strain>
    </source>
</reference>
<evidence type="ECO:0008006" key="3">
    <source>
        <dbReference type="Google" id="ProtNLM"/>
    </source>
</evidence>
<evidence type="ECO:0000313" key="2">
    <source>
        <dbReference type="Proteomes" id="UP000032309"/>
    </source>
</evidence>
<dbReference type="Proteomes" id="UP000032309">
    <property type="component" value="Unassembled WGS sequence"/>
</dbReference>
<evidence type="ECO:0000313" key="1">
    <source>
        <dbReference type="EMBL" id="GAN34372.1"/>
    </source>
</evidence>
<accession>A0ABQ0K038</accession>
<keyword evidence="2" id="KW-1185">Reference proteome</keyword>
<protein>
    <recommendedName>
        <fullName evidence="3">Endonuclease</fullName>
    </recommendedName>
</protein>
<name>A0ABQ0K038_9BACT</name>
<gene>
    <name evidence="1" type="ORF">BROSI_A2908</name>
</gene>
<proteinExistence type="predicted"/>
<dbReference type="EMBL" id="BAFN01000001">
    <property type="protein sequence ID" value="GAN34372.1"/>
    <property type="molecule type" value="Genomic_DNA"/>
</dbReference>